<dbReference type="FunFam" id="1.10.20.10:FF:000029">
    <property type="entry name" value="son of sevenless homolog 1 isoform X1"/>
    <property type="match status" value="1"/>
</dbReference>
<feature type="compositionally biased region" description="Pro residues" evidence="3">
    <location>
        <begin position="1195"/>
        <end position="1209"/>
    </location>
</feature>
<dbReference type="SUPFAM" id="SSF47113">
    <property type="entry name" value="Histone-fold"/>
    <property type="match status" value="1"/>
</dbReference>
<evidence type="ECO:0000256" key="3">
    <source>
        <dbReference type="SAM" id="MobiDB-lite"/>
    </source>
</evidence>
<dbReference type="PROSITE" id="PS50009">
    <property type="entry name" value="RASGEF_CAT"/>
    <property type="match status" value="1"/>
</dbReference>
<dbReference type="InterPro" id="IPR011993">
    <property type="entry name" value="PH-like_dom_sf"/>
</dbReference>
<evidence type="ECO:0000256" key="1">
    <source>
        <dbReference type="ARBA" id="ARBA00022658"/>
    </source>
</evidence>
<protein>
    <recommendedName>
        <fullName evidence="10">Son of sevenless</fullName>
    </recommendedName>
</protein>
<feature type="region of interest" description="Disordered" evidence="3">
    <location>
        <begin position="1254"/>
        <end position="1287"/>
    </location>
</feature>
<evidence type="ECO:0008006" key="10">
    <source>
        <dbReference type="Google" id="ProtNLM"/>
    </source>
</evidence>
<dbReference type="Gene3D" id="1.20.870.10">
    <property type="entry name" value="Son of sevenless (SoS) protein Chain: S domain 1"/>
    <property type="match status" value="1"/>
</dbReference>
<dbReference type="CDD" id="cd06224">
    <property type="entry name" value="REM"/>
    <property type="match status" value="1"/>
</dbReference>
<dbReference type="SMART" id="SM00229">
    <property type="entry name" value="RasGEFN"/>
    <property type="match status" value="1"/>
</dbReference>
<dbReference type="InterPro" id="IPR000651">
    <property type="entry name" value="Ras-like_Gua-exchang_fac_N"/>
</dbReference>
<dbReference type="PROSITE" id="PS50003">
    <property type="entry name" value="PH_DOMAIN"/>
    <property type="match status" value="1"/>
</dbReference>
<dbReference type="PROSITE" id="PS00720">
    <property type="entry name" value="RASGEF"/>
    <property type="match status" value="1"/>
</dbReference>
<dbReference type="EMBL" id="JARAKH010000034">
    <property type="protein sequence ID" value="KAK8384807.1"/>
    <property type="molecule type" value="Genomic_DNA"/>
</dbReference>
<feature type="domain" description="DH" evidence="6">
    <location>
        <begin position="204"/>
        <end position="391"/>
    </location>
</feature>
<dbReference type="InterPro" id="IPR008937">
    <property type="entry name" value="Ras-like_GEF"/>
</dbReference>
<feature type="compositionally biased region" description="Basic and acidic residues" evidence="3">
    <location>
        <begin position="1049"/>
        <end position="1058"/>
    </location>
</feature>
<dbReference type="GO" id="GO:0005886">
    <property type="term" value="C:plasma membrane"/>
    <property type="evidence" value="ECO:0007669"/>
    <property type="project" value="TreeGrafter"/>
</dbReference>
<dbReference type="GO" id="GO:0005085">
    <property type="term" value="F:guanyl-nucleotide exchange factor activity"/>
    <property type="evidence" value="ECO:0007669"/>
    <property type="project" value="UniProtKB-KW"/>
</dbReference>
<feature type="domain" description="N-terminal Ras-GEF" evidence="7">
    <location>
        <begin position="604"/>
        <end position="752"/>
    </location>
</feature>
<dbReference type="Pfam" id="PF00617">
    <property type="entry name" value="RasGEF"/>
    <property type="match status" value="1"/>
</dbReference>
<feature type="region of interest" description="Disordered" evidence="3">
    <location>
        <begin position="1147"/>
        <end position="1233"/>
    </location>
</feature>
<dbReference type="InterPro" id="IPR001895">
    <property type="entry name" value="RASGEF_cat_dom"/>
</dbReference>
<organism evidence="8 9">
    <name type="scientific">Scylla paramamosain</name>
    <name type="common">Mud crab</name>
    <dbReference type="NCBI Taxonomy" id="85552"/>
    <lineage>
        <taxon>Eukaryota</taxon>
        <taxon>Metazoa</taxon>
        <taxon>Ecdysozoa</taxon>
        <taxon>Arthropoda</taxon>
        <taxon>Crustacea</taxon>
        <taxon>Multicrustacea</taxon>
        <taxon>Malacostraca</taxon>
        <taxon>Eumalacostraca</taxon>
        <taxon>Eucarida</taxon>
        <taxon>Decapoda</taxon>
        <taxon>Pleocyemata</taxon>
        <taxon>Brachyura</taxon>
        <taxon>Eubrachyura</taxon>
        <taxon>Portunoidea</taxon>
        <taxon>Portunidae</taxon>
        <taxon>Portuninae</taxon>
        <taxon>Scylla</taxon>
    </lineage>
</organism>
<dbReference type="Pfam" id="PF22697">
    <property type="entry name" value="SOS1_NGEF_PH"/>
    <property type="match status" value="1"/>
</dbReference>
<evidence type="ECO:0000259" key="4">
    <source>
        <dbReference type="PROSITE" id="PS50003"/>
    </source>
</evidence>
<dbReference type="InterPro" id="IPR019804">
    <property type="entry name" value="Ras_G-nucl-exch_fac_CS"/>
</dbReference>
<dbReference type="SMART" id="SM00233">
    <property type="entry name" value="PH"/>
    <property type="match status" value="1"/>
</dbReference>
<dbReference type="CDD" id="cd01261">
    <property type="entry name" value="PH_SOS"/>
    <property type="match status" value="1"/>
</dbReference>
<dbReference type="GO" id="GO:0007265">
    <property type="term" value="P:Ras protein signal transduction"/>
    <property type="evidence" value="ECO:0007669"/>
    <property type="project" value="TreeGrafter"/>
</dbReference>
<accession>A0AAW0TBS2</accession>
<dbReference type="GO" id="GO:0046982">
    <property type="term" value="F:protein heterodimerization activity"/>
    <property type="evidence" value="ECO:0007669"/>
    <property type="project" value="InterPro"/>
</dbReference>
<evidence type="ECO:0000313" key="8">
    <source>
        <dbReference type="EMBL" id="KAK8384807.1"/>
    </source>
</evidence>
<dbReference type="Pfam" id="PF00621">
    <property type="entry name" value="RhoGEF"/>
    <property type="match status" value="1"/>
</dbReference>
<dbReference type="CDD" id="cd22915">
    <property type="entry name" value="HFD_SOS1_rpt2"/>
    <property type="match status" value="1"/>
</dbReference>
<dbReference type="SMART" id="SM00325">
    <property type="entry name" value="RhoGEF"/>
    <property type="match status" value="1"/>
</dbReference>
<keyword evidence="1 2" id="KW-0344">Guanine-nucleotide releasing factor</keyword>
<dbReference type="PROSITE" id="PS50212">
    <property type="entry name" value="RASGEF_NTER"/>
    <property type="match status" value="1"/>
</dbReference>
<gene>
    <name evidence="8" type="ORF">O3P69_014390</name>
</gene>
<dbReference type="CDD" id="cd22914">
    <property type="entry name" value="HFD_SOS1_rpt1"/>
    <property type="match status" value="1"/>
</dbReference>
<dbReference type="PANTHER" id="PTHR23113:SF363">
    <property type="entry name" value="PROTEIN SON OF SEVENLESS"/>
    <property type="match status" value="1"/>
</dbReference>
<evidence type="ECO:0000313" key="9">
    <source>
        <dbReference type="Proteomes" id="UP001487740"/>
    </source>
</evidence>
<dbReference type="SMART" id="SM00147">
    <property type="entry name" value="RasGEF"/>
    <property type="match status" value="1"/>
</dbReference>
<dbReference type="InterPro" id="IPR001849">
    <property type="entry name" value="PH_domain"/>
</dbReference>
<dbReference type="SUPFAM" id="SSF48366">
    <property type="entry name" value="Ras GEF"/>
    <property type="match status" value="1"/>
</dbReference>
<dbReference type="SUPFAM" id="SSF48065">
    <property type="entry name" value="DBL homology domain (DH-domain)"/>
    <property type="match status" value="1"/>
</dbReference>
<dbReference type="InterPro" id="IPR000219">
    <property type="entry name" value="DH_dom"/>
</dbReference>
<feature type="region of interest" description="Disordered" evidence="3">
    <location>
        <begin position="1049"/>
        <end position="1123"/>
    </location>
</feature>
<keyword evidence="9" id="KW-1185">Reference proteome</keyword>
<evidence type="ECO:0000259" key="5">
    <source>
        <dbReference type="PROSITE" id="PS50009"/>
    </source>
</evidence>
<evidence type="ECO:0000256" key="2">
    <source>
        <dbReference type="PROSITE-ProRule" id="PRU00168"/>
    </source>
</evidence>
<dbReference type="InterPro" id="IPR036964">
    <property type="entry name" value="RASGEF_cat_dom_sf"/>
</dbReference>
<dbReference type="InterPro" id="IPR023578">
    <property type="entry name" value="Ras_GEF_dom_sf"/>
</dbReference>
<dbReference type="Gene3D" id="6.10.250.3060">
    <property type="match status" value="1"/>
</dbReference>
<dbReference type="Gene3D" id="1.20.900.10">
    <property type="entry name" value="Dbl homology (DH) domain"/>
    <property type="match status" value="1"/>
</dbReference>
<dbReference type="Pfam" id="PF00618">
    <property type="entry name" value="RasGEF_N"/>
    <property type="match status" value="1"/>
</dbReference>
<dbReference type="InterPro" id="IPR055251">
    <property type="entry name" value="SOS1_NGEF_PH"/>
</dbReference>
<dbReference type="PROSITE" id="PS50010">
    <property type="entry name" value="DH_2"/>
    <property type="match status" value="1"/>
</dbReference>
<dbReference type="Gene3D" id="1.10.840.10">
    <property type="entry name" value="Ras guanine-nucleotide exchange factors catalytic domain"/>
    <property type="match status" value="1"/>
</dbReference>
<comment type="caution">
    <text evidence="8">The sequence shown here is derived from an EMBL/GenBank/DDBJ whole genome shotgun (WGS) entry which is preliminary data.</text>
</comment>
<reference evidence="8 9" key="1">
    <citation type="submission" date="2023-03" db="EMBL/GenBank/DDBJ databases">
        <title>High-quality genome of Scylla paramamosain provides insights in environmental adaptation.</title>
        <authorList>
            <person name="Zhang L."/>
        </authorList>
    </citation>
    <scope>NUCLEOTIDE SEQUENCE [LARGE SCALE GENOMIC DNA]</scope>
    <source>
        <strain evidence="8">LZ_2023a</strain>
        <tissue evidence="8">Muscle</tissue>
    </source>
</reference>
<dbReference type="CDD" id="cd00155">
    <property type="entry name" value="RasGEF"/>
    <property type="match status" value="1"/>
</dbReference>
<feature type="compositionally biased region" description="Pro residues" evidence="3">
    <location>
        <begin position="1266"/>
        <end position="1287"/>
    </location>
</feature>
<name>A0AAW0TBS2_SCYPA</name>
<proteinExistence type="predicted"/>
<dbReference type="Proteomes" id="UP001487740">
    <property type="component" value="Unassembled WGS sequence"/>
</dbReference>
<dbReference type="PANTHER" id="PTHR23113">
    <property type="entry name" value="GUANINE NUCLEOTIDE EXCHANGE FACTOR"/>
    <property type="match status" value="1"/>
</dbReference>
<evidence type="ECO:0000259" key="6">
    <source>
        <dbReference type="PROSITE" id="PS50010"/>
    </source>
</evidence>
<dbReference type="Gene3D" id="2.30.29.30">
    <property type="entry name" value="Pleckstrin-homology domain (PH domain)/Phosphotyrosine-binding domain (PTB)"/>
    <property type="match status" value="1"/>
</dbReference>
<dbReference type="Gene3D" id="1.10.20.10">
    <property type="entry name" value="Histone, subunit A"/>
    <property type="match status" value="1"/>
</dbReference>
<sequence length="1364" mass="155918">MFPASSNTDSQVCNFDSEENAQKWKRLFLSSLQKVLKQVHPTLAAKEDALEYVESLILRLLSTLCAKPAPHTVQDVEERVQRTFPNPIDRWAIGDAQAAIEKGRKKSPLVLPAEKAHPLLRDVLHTKIDYQVTLYIVAVLEYISADILKLAGNYVKNIRHIEVTQQDIRVAMCADKVLMDMFQQDEYGESSGQPEDPNVDISITFDELVKDLIQEKKTYIRELNMIIKVFRDKLQQIPSLQESGNRELEIIFSNITEIYDFSVNLLGSLEDTMEVTEENESPAIGICFEEQAEEAEFDVYAKYASDVTRPECAETLAEVVSRPDVSDALTSAGHGFKEAVKYYLPKLLLVPVYHVFTYFKDIEMLLSNTESEEGRESLEQVKGLLCPLQSQLERNIHNSPYSAYLKRKLNEINSRHRRQSRQQTLIKMKELQRSIDGWEGKVISQCCNEFVLEGDLLKLGATGRKLTERHVFLFDGLIVLCKSNNRRSSVTGQVGEYRFKEKFLMRMVEILDREDTEEVRHSFEIRPRDQPNVVLLAKNVEDKNTWMAALVMLNTRSMLERTLDSILLDEEKQHPLRLPDPSVYQFAIEDSESNIIIEEKENSGTPLIKGATLPKLVERLTYHMYADPMFVRTFLTTYRSFCTPMELLELLIQRFDIPEPELPEVSEEETQEVQNQQLSINREIMKRFRKEYSQPVQFRVLNVLRHWVDYHFYDFERDQSLLENLTNFLDKVKGKSMRKWVESITKIIQRRCNEEQREITFSLNRSPPSPKWHIKLEEKDWEAILPIGAGGTSTNPDYVRPLLMLHPIEIARQLTLLEFDLYRAVKPSELVGTPWTKEGKEKRSPNLLKLIYHTNNVTRWFMRCIVETENFEERVAVMCRIVEIMVMFHDLNNFSGIFEIVSALGSAAVHRLEHTKMEVWKRIPPAQLRIFEEASEISENHCKKYQEKLRSINPPCVPFFGMYLTNILLIEEGNPDFLPRAAEGLINFSKRRKVAEITGEIQQYQNQPYCLEVEPRIRHFLETLQPFDTDDETRIANYLYDRSKEIEPKNCKKPPIKERRWHNSYLKSPGIKPRNKVPNPLPGIFLQSERGPKLNEGAEGDDMTTPPTPNTPSSPSLPQHHQAPHISADNAVFAPVELGTGNVMSNEYRYVPPQAPPPPPVSSQVPPPPLPPRAPKREPSVGDTSPKVKQAPDAPELPPRDVSPPPIPPRTATLPRMHSSMGLQHGPDHHHHAHASLIQPLHSISLHHQLPHHHHTHHHRIHPSFLAPPPPPAAVSAGPPTPPSVTTPWTCPPPPPWLGDTPTGLTQVCPGAVMVMQETSHQPLHPDCPAARPSLSPPTLTIHRPASAPLLVILTFILDMIVGC</sequence>
<evidence type="ECO:0000259" key="7">
    <source>
        <dbReference type="PROSITE" id="PS50212"/>
    </source>
</evidence>
<feature type="domain" description="Ras-GEF" evidence="5">
    <location>
        <begin position="806"/>
        <end position="1049"/>
    </location>
</feature>
<dbReference type="InterPro" id="IPR009072">
    <property type="entry name" value="Histone-fold"/>
</dbReference>
<dbReference type="InterPro" id="IPR035899">
    <property type="entry name" value="DBL_dom_sf"/>
</dbReference>
<feature type="compositionally biased region" description="Pro residues" evidence="3">
    <location>
        <begin position="1153"/>
        <end position="1173"/>
    </location>
</feature>
<feature type="domain" description="PH" evidence="4">
    <location>
        <begin position="449"/>
        <end position="555"/>
    </location>
</feature>
<dbReference type="SUPFAM" id="SSF50729">
    <property type="entry name" value="PH domain-like"/>
    <property type="match status" value="1"/>
</dbReference>